<keyword evidence="4" id="KW-0808">Transferase</keyword>
<evidence type="ECO:0000313" key="4">
    <source>
        <dbReference type="EMBL" id="GAA0174709.1"/>
    </source>
</evidence>
<feature type="region of interest" description="Disordered" evidence="1">
    <location>
        <begin position="115"/>
        <end position="157"/>
    </location>
</feature>
<keyword evidence="2" id="KW-0472">Membrane</keyword>
<evidence type="ECO:0000259" key="3">
    <source>
        <dbReference type="Pfam" id="PF07714"/>
    </source>
</evidence>
<gene>
    <name evidence="4" type="ORF">LIER_41770</name>
</gene>
<dbReference type="Pfam" id="PF07714">
    <property type="entry name" value="PK_Tyr_Ser-Thr"/>
    <property type="match status" value="1"/>
</dbReference>
<proteinExistence type="predicted"/>
<dbReference type="AlphaFoldDB" id="A0AAV3RE90"/>
<keyword evidence="4" id="KW-0723">Serine/threonine-protein kinase</keyword>
<dbReference type="EMBL" id="BAABME010026884">
    <property type="protein sequence ID" value="GAA0174709.1"/>
    <property type="molecule type" value="Genomic_DNA"/>
</dbReference>
<feature type="domain" description="Serine-threonine/tyrosine-protein kinase catalytic" evidence="3">
    <location>
        <begin position="57"/>
        <end position="91"/>
    </location>
</feature>
<comment type="caution">
    <text evidence="4">The sequence shown here is derived from an EMBL/GenBank/DDBJ whole genome shotgun (WGS) entry which is preliminary data.</text>
</comment>
<keyword evidence="4" id="KW-0418">Kinase</keyword>
<reference evidence="4 5" key="1">
    <citation type="submission" date="2024-01" db="EMBL/GenBank/DDBJ databases">
        <title>The complete chloroplast genome sequence of Lithospermum erythrorhizon: insights into the phylogenetic relationship among Boraginaceae species and the maternal lineages of purple gromwells.</title>
        <authorList>
            <person name="Okada T."/>
            <person name="Watanabe K."/>
        </authorList>
    </citation>
    <scope>NUCLEOTIDE SEQUENCE [LARGE SCALE GENOMIC DNA]</scope>
</reference>
<name>A0AAV3RE90_LITER</name>
<dbReference type="SUPFAM" id="SSF56112">
    <property type="entry name" value="Protein kinase-like (PK-like)"/>
    <property type="match status" value="1"/>
</dbReference>
<dbReference type="InterPro" id="IPR011009">
    <property type="entry name" value="Kinase-like_dom_sf"/>
</dbReference>
<dbReference type="Gene3D" id="1.10.510.10">
    <property type="entry name" value="Transferase(Phosphotransferase) domain 1"/>
    <property type="match status" value="1"/>
</dbReference>
<accession>A0AAV3RE90</accession>
<keyword evidence="2" id="KW-1133">Transmembrane helix</keyword>
<sequence length="157" mass="17613">MNSNLNGLRINEFLFFLIHHVISAHVILSKLTCIHLLFFGSPKMIKCLTSYLQNVRPSADDLPEDLASIVTSCWREDPNARPNFTQIIQMLLHFLSTISPTEFAIPLRIRTSENSILPPESPGTSSLMAKRIDPGGNPKTPNESKPKSPFSCFNKCF</sequence>
<keyword evidence="5" id="KW-1185">Reference proteome</keyword>
<evidence type="ECO:0000256" key="1">
    <source>
        <dbReference type="SAM" id="MobiDB-lite"/>
    </source>
</evidence>
<feature type="transmembrane region" description="Helical" evidence="2">
    <location>
        <begin position="13"/>
        <end position="38"/>
    </location>
</feature>
<evidence type="ECO:0000313" key="5">
    <source>
        <dbReference type="Proteomes" id="UP001454036"/>
    </source>
</evidence>
<dbReference type="InterPro" id="IPR001245">
    <property type="entry name" value="Ser-Thr/Tyr_kinase_cat_dom"/>
</dbReference>
<evidence type="ECO:0000256" key="2">
    <source>
        <dbReference type="SAM" id="Phobius"/>
    </source>
</evidence>
<keyword evidence="2" id="KW-0812">Transmembrane</keyword>
<dbReference type="Proteomes" id="UP001454036">
    <property type="component" value="Unassembled WGS sequence"/>
</dbReference>
<protein>
    <submittedName>
        <fullName evidence="4">Non-receptor serine/threonine protein kinase</fullName>
    </submittedName>
</protein>
<dbReference type="GO" id="GO:0004674">
    <property type="term" value="F:protein serine/threonine kinase activity"/>
    <property type="evidence" value="ECO:0007669"/>
    <property type="project" value="UniProtKB-KW"/>
</dbReference>
<organism evidence="4 5">
    <name type="scientific">Lithospermum erythrorhizon</name>
    <name type="common">Purple gromwell</name>
    <name type="synonym">Lithospermum officinale var. erythrorhizon</name>
    <dbReference type="NCBI Taxonomy" id="34254"/>
    <lineage>
        <taxon>Eukaryota</taxon>
        <taxon>Viridiplantae</taxon>
        <taxon>Streptophyta</taxon>
        <taxon>Embryophyta</taxon>
        <taxon>Tracheophyta</taxon>
        <taxon>Spermatophyta</taxon>
        <taxon>Magnoliopsida</taxon>
        <taxon>eudicotyledons</taxon>
        <taxon>Gunneridae</taxon>
        <taxon>Pentapetalae</taxon>
        <taxon>asterids</taxon>
        <taxon>lamiids</taxon>
        <taxon>Boraginales</taxon>
        <taxon>Boraginaceae</taxon>
        <taxon>Boraginoideae</taxon>
        <taxon>Lithospermeae</taxon>
        <taxon>Lithospermum</taxon>
    </lineage>
</organism>